<organism evidence="5 6">
    <name type="scientific">Hibiscus syriacus</name>
    <name type="common">Rose of Sharon</name>
    <dbReference type="NCBI Taxonomy" id="106335"/>
    <lineage>
        <taxon>Eukaryota</taxon>
        <taxon>Viridiplantae</taxon>
        <taxon>Streptophyta</taxon>
        <taxon>Embryophyta</taxon>
        <taxon>Tracheophyta</taxon>
        <taxon>Spermatophyta</taxon>
        <taxon>Magnoliopsida</taxon>
        <taxon>eudicotyledons</taxon>
        <taxon>Gunneridae</taxon>
        <taxon>Pentapetalae</taxon>
        <taxon>rosids</taxon>
        <taxon>malvids</taxon>
        <taxon>Malvales</taxon>
        <taxon>Malvaceae</taxon>
        <taxon>Malvoideae</taxon>
        <taxon>Hibiscus</taxon>
    </lineage>
</organism>
<dbReference type="FunFam" id="3.40.1350.100:FF:000002">
    <property type="entry name" value="Protein TIC 22-like, chloroplastic"/>
    <property type="match status" value="1"/>
</dbReference>
<evidence type="ECO:0000256" key="4">
    <source>
        <dbReference type="SAM" id="SignalP"/>
    </source>
</evidence>
<dbReference type="EMBL" id="VEPZ02000399">
    <property type="protein sequence ID" value="KAE8725950.1"/>
    <property type="molecule type" value="Genomic_DNA"/>
</dbReference>
<evidence type="ECO:0000256" key="2">
    <source>
        <dbReference type="ARBA" id="ARBA00022528"/>
    </source>
</evidence>
<comment type="caution">
    <text evidence="5">The sequence shown here is derived from an EMBL/GenBank/DDBJ whole genome shotgun (WGS) entry which is preliminary data.</text>
</comment>
<gene>
    <name evidence="5" type="ORF">F3Y22_tig00008013pilonHSYRG00294</name>
</gene>
<evidence type="ECO:0000256" key="3">
    <source>
        <dbReference type="ARBA" id="ARBA00022640"/>
    </source>
</evidence>
<accession>A0A6A3C9S2</accession>
<dbReference type="PANTHER" id="PTHR33926:SF1">
    <property type="entry name" value="PROTEIN TIC 22-LIKE, CHLOROPLASTIC"/>
    <property type="match status" value="1"/>
</dbReference>
<dbReference type="AlphaFoldDB" id="A0A6A3C9S2"/>
<keyword evidence="2" id="KW-0150">Chloroplast</keyword>
<dbReference type="OrthoDB" id="196308at2759"/>
<evidence type="ECO:0000256" key="1">
    <source>
        <dbReference type="ARBA" id="ARBA00004229"/>
    </source>
</evidence>
<dbReference type="Pfam" id="PF04278">
    <property type="entry name" value="Tic22"/>
    <property type="match status" value="1"/>
</dbReference>
<keyword evidence="3" id="KW-0934">Plastid</keyword>
<keyword evidence="4" id="KW-0732">Signal</keyword>
<dbReference type="PANTHER" id="PTHR33926">
    <property type="entry name" value="PROTEIN TIC 22, CHLOROPLASTIC"/>
    <property type="match status" value="1"/>
</dbReference>
<dbReference type="GO" id="GO:0015031">
    <property type="term" value="P:protein transport"/>
    <property type="evidence" value="ECO:0007669"/>
    <property type="project" value="InterPro"/>
</dbReference>
<dbReference type="GO" id="GO:0009507">
    <property type="term" value="C:chloroplast"/>
    <property type="evidence" value="ECO:0007669"/>
    <property type="project" value="UniProtKB-SubCell"/>
</dbReference>
<evidence type="ECO:0000313" key="5">
    <source>
        <dbReference type="EMBL" id="KAE8725950.1"/>
    </source>
</evidence>
<dbReference type="Proteomes" id="UP000436088">
    <property type="component" value="Unassembled WGS sequence"/>
</dbReference>
<keyword evidence="6" id="KW-1185">Reference proteome</keyword>
<dbReference type="Gene3D" id="3.40.1350.100">
    <property type="match status" value="2"/>
</dbReference>
<proteinExistence type="predicted"/>
<feature type="signal peptide" evidence="4">
    <location>
        <begin position="1"/>
        <end position="15"/>
    </location>
</feature>
<feature type="chain" id="PRO_5025551164" evidence="4">
    <location>
        <begin position="16"/>
        <end position="334"/>
    </location>
</feature>
<evidence type="ECO:0000313" key="6">
    <source>
        <dbReference type="Proteomes" id="UP000436088"/>
    </source>
</evidence>
<comment type="subcellular location">
    <subcellularLocation>
        <location evidence="1">Plastid</location>
        <location evidence="1">Chloroplast</location>
    </subcellularLocation>
</comment>
<protein>
    <submittedName>
        <fullName evidence="5">Protein TIC 22-like</fullName>
    </submittedName>
</protein>
<name>A0A6A3C9S2_HIBSY</name>
<reference evidence="5" key="1">
    <citation type="submission" date="2019-09" db="EMBL/GenBank/DDBJ databases">
        <title>Draft genome information of white flower Hibiscus syriacus.</title>
        <authorList>
            <person name="Kim Y.-M."/>
        </authorList>
    </citation>
    <scope>NUCLEOTIDE SEQUENCE [LARGE SCALE GENOMIC DNA]</scope>
    <source>
        <strain evidence="5">YM2019G1</strain>
    </source>
</reference>
<sequence>MNFFLFPSLCSLVLQFTNSPNRLQIPKENSVYFPKFSRDKKMSLNCNAKTPKKFSPFDQTPPFQDLHQAFSNLQSHCSSLLRQTHHQLKDAFSSTFQHFNPPSFSPKAPVFARIADSSKTQIELSRKTGPAEKIEERLAGVPVYALSNPDEEFVLVSGVSTKKSLGLLCFKKEDAEALLEQMKSMDPGMRKGGSKVVAIALDKVVQMQVAGVALRLLPDSTQIKNALRERERAGFSDDSFPGVPVFQSRSLVLRSQNKSYRPVFFRKEDLEQSLLRASRDQNQLNPALRPGDIQVAVFEDIIKGMKDSYVSNWDDVVFIPPGFDVSTYPTQQQQ</sequence>
<dbReference type="InterPro" id="IPR007378">
    <property type="entry name" value="Tic22-like"/>
</dbReference>